<proteinExistence type="predicted"/>
<protein>
    <recommendedName>
        <fullName evidence="4">Reverse transcriptase domain-containing protein</fullName>
    </recommendedName>
</protein>
<name>G7YX66_CLOSI</name>
<dbReference type="EMBL" id="DF144835">
    <property type="protein sequence ID" value="GAA57546.1"/>
    <property type="molecule type" value="Genomic_DNA"/>
</dbReference>
<reference key="2">
    <citation type="submission" date="2011-10" db="EMBL/GenBank/DDBJ databases">
        <title>The genome and transcriptome sequence of Clonorchis sinensis provide insights into the carcinogenic liver fluke.</title>
        <authorList>
            <person name="Wang X."/>
            <person name="Huang Y."/>
            <person name="Chen W."/>
            <person name="Liu H."/>
            <person name="Guo L."/>
            <person name="Chen Y."/>
            <person name="Luo F."/>
            <person name="Zhou W."/>
            <person name="Sun J."/>
            <person name="Mao Q."/>
            <person name="Liang P."/>
            <person name="Zhou C."/>
            <person name="Tian Y."/>
            <person name="Men J."/>
            <person name="Lv X."/>
            <person name="Huang L."/>
            <person name="Zhou J."/>
            <person name="Hu Y."/>
            <person name="Li R."/>
            <person name="Zhang F."/>
            <person name="Lei H."/>
            <person name="Li X."/>
            <person name="Hu X."/>
            <person name="Liang C."/>
            <person name="Xu J."/>
            <person name="Wu Z."/>
            <person name="Yu X."/>
        </authorList>
    </citation>
    <scope>NUCLEOTIDE SEQUENCE</scope>
    <source>
        <strain>Henan</strain>
    </source>
</reference>
<evidence type="ECO:0008006" key="4">
    <source>
        <dbReference type="Google" id="ProtNLM"/>
    </source>
</evidence>
<keyword evidence="1" id="KW-0472">Membrane</keyword>
<keyword evidence="1" id="KW-1133">Transmembrane helix</keyword>
<reference evidence="2" key="1">
    <citation type="journal article" date="2011" name="Genome Biol.">
        <title>The draft genome of the carcinogenic human liver fluke Clonorchis sinensis.</title>
        <authorList>
            <person name="Wang X."/>
            <person name="Chen W."/>
            <person name="Huang Y."/>
            <person name="Sun J."/>
            <person name="Men J."/>
            <person name="Liu H."/>
            <person name="Luo F."/>
            <person name="Guo L."/>
            <person name="Lv X."/>
            <person name="Deng C."/>
            <person name="Zhou C."/>
            <person name="Fan Y."/>
            <person name="Li X."/>
            <person name="Huang L."/>
            <person name="Hu Y."/>
            <person name="Liang C."/>
            <person name="Hu X."/>
            <person name="Xu J."/>
            <person name="Yu X."/>
        </authorList>
    </citation>
    <scope>NUCLEOTIDE SEQUENCE [LARGE SCALE GENOMIC DNA]</scope>
    <source>
        <strain evidence="2">Henan</strain>
    </source>
</reference>
<keyword evidence="1" id="KW-0812">Transmembrane</keyword>
<keyword evidence="3" id="KW-1185">Reference proteome</keyword>
<dbReference type="Proteomes" id="UP000008909">
    <property type="component" value="Unassembled WGS sequence"/>
</dbReference>
<evidence type="ECO:0000313" key="2">
    <source>
        <dbReference type="EMBL" id="GAA57546.1"/>
    </source>
</evidence>
<evidence type="ECO:0000313" key="3">
    <source>
        <dbReference type="Proteomes" id="UP000008909"/>
    </source>
</evidence>
<organism evidence="2 3">
    <name type="scientific">Clonorchis sinensis</name>
    <name type="common">Chinese liver fluke</name>
    <dbReference type="NCBI Taxonomy" id="79923"/>
    <lineage>
        <taxon>Eukaryota</taxon>
        <taxon>Metazoa</taxon>
        <taxon>Spiralia</taxon>
        <taxon>Lophotrochozoa</taxon>
        <taxon>Platyhelminthes</taxon>
        <taxon>Trematoda</taxon>
        <taxon>Digenea</taxon>
        <taxon>Opisthorchiida</taxon>
        <taxon>Opisthorchiata</taxon>
        <taxon>Opisthorchiidae</taxon>
        <taxon>Clonorchis</taxon>
    </lineage>
</organism>
<accession>G7YX66</accession>
<evidence type="ECO:0000256" key="1">
    <source>
        <dbReference type="SAM" id="Phobius"/>
    </source>
</evidence>
<dbReference type="AlphaFoldDB" id="G7YX66"/>
<sequence length="318" mass="35997">MAVPCHHCTDILRILNSAVTDFVFEMIGLRIHNPVDSGILASLPYMRQPVCCSVAVSCVFRTSFVLFIMLFVTSFLPLYHVNFWRLGFRHTGVSVENDAHLDNIFVFEEKENAQVFLDELIKVISFDMHFELTKCKVMLLDMQSLNTPLAIRAETLKIVDRFTYFGSCINSNFSVTDDINDESARLGSYLRIWSTYGLKGILEQRHYTATTVPDVVVFLDLKAAFHLIVLKTLYTNSNGRAKIYARAFADIEYAEDIALLGHDVIVMQTIYNNLHDSFSPFGIRFTVANYGVLRLICVGWNPNPVLTDASIEVALVVV</sequence>
<feature type="transmembrane region" description="Helical" evidence="1">
    <location>
        <begin position="54"/>
        <end position="79"/>
    </location>
</feature>
<gene>
    <name evidence="2" type="ORF">CLF_112871</name>
</gene>